<protein>
    <submittedName>
        <fullName evidence="6">LysR family transcriptional regulator</fullName>
    </submittedName>
</protein>
<organism evidence="6 7">
    <name type="scientific">Vibrio ulleungensis</name>
    <dbReference type="NCBI Taxonomy" id="2807619"/>
    <lineage>
        <taxon>Bacteria</taxon>
        <taxon>Pseudomonadati</taxon>
        <taxon>Pseudomonadota</taxon>
        <taxon>Gammaproteobacteria</taxon>
        <taxon>Vibrionales</taxon>
        <taxon>Vibrionaceae</taxon>
        <taxon>Vibrio</taxon>
    </lineage>
</organism>
<dbReference type="SUPFAM" id="SSF53850">
    <property type="entry name" value="Periplasmic binding protein-like II"/>
    <property type="match status" value="1"/>
</dbReference>
<dbReference type="PROSITE" id="PS50931">
    <property type="entry name" value="HTH_LYSR"/>
    <property type="match status" value="1"/>
</dbReference>
<dbReference type="SUPFAM" id="SSF46785">
    <property type="entry name" value="Winged helix' DNA-binding domain"/>
    <property type="match status" value="1"/>
</dbReference>
<feature type="domain" description="HTH lysR-type" evidence="5">
    <location>
        <begin position="1"/>
        <end position="58"/>
    </location>
</feature>
<evidence type="ECO:0000256" key="4">
    <source>
        <dbReference type="ARBA" id="ARBA00023163"/>
    </source>
</evidence>
<reference evidence="6 7" key="1">
    <citation type="submission" date="2021-02" db="EMBL/GenBank/DDBJ databases">
        <authorList>
            <person name="Park J.-S."/>
        </authorList>
    </citation>
    <scope>NUCLEOTIDE SEQUENCE [LARGE SCALE GENOMIC DNA]</scope>
    <source>
        <strain evidence="6 7">188UL20-2</strain>
    </source>
</reference>
<dbReference type="Gene3D" id="1.10.10.10">
    <property type="entry name" value="Winged helix-like DNA-binding domain superfamily/Winged helix DNA-binding domain"/>
    <property type="match status" value="1"/>
</dbReference>
<evidence type="ECO:0000256" key="1">
    <source>
        <dbReference type="ARBA" id="ARBA00009437"/>
    </source>
</evidence>
<sequence length="290" mass="33056">MDWNDLKYVIAIAEYGTLKAASSHLNVNSTTVWRRIQQLEKKLSAQLFIVSRKGYQLTETGQSVLENAKRIESLADCILIESDLKHQKVQGLIRITAPSTMAAITLPQWIKEFREDYPDVQFEILEASQLLDIEHREADIAIRASHGAPQALIARKMRDVTLSVYASQLFLDANGIEASMPLSQMKHLYAIDFVQMDNLAIQWYKNQFKHNPKSIYCNSISTALNAALNDQGIALLPTDDSHNLVELFRLDKKYNSSLWILANKDLRNTARIKAFWDFLIKKIDSYVVQG</sequence>
<dbReference type="EMBL" id="JAFEUM010000003">
    <property type="protein sequence ID" value="MBM7036900.1"/>
    <property type="molecule type" value="Genomic_DNA"/>
</dbReference>
<dbReference type="InterPro" id="IPR000847">
    <property type="entry name" value="LysR_HTH_N"/>
</dbReference>
<comment type="similarity">
    <text evidence="1">Belongs to the LysR transcriptional regulatory family.</text>
</comment>
<dbReference type="Gene3D" id="3.40.190.290">
    <property type="match status" value="1"/>
</dbReference>
<keyword evidence="7" id="KW-1185">Reference proteome</keyword>
<gene>
    <name evidence="6" type="ORF">JQC93_10855</name>
</gene>
<evidence type="ECO:0000313" key="6">
    <source>
        <dbReference type="EMBL" id="MBM7036900.1"/>
    </source>
</evidence>
<dbReference type="RefSeq" id="WP_205158443.1">
    <property type="nucleotide sequence ID" value="NZ_JAFEUM010000003.1"/>
</dbReference>
<name>A0ABS2HHA4_9VIBR</name>
<dbReference type="InterPro" id="IPR005119">
    <property type="entry name" value="LysR_subst-bd"/>
</dbReference>
<evidence type="ECO:0000256" key="2">
    <source>
        <dbReference type="ARBA" id="ARBA00023015"/>
    </source>
</evidence>
<evidence type="ECO:0000259" key="5">
    <source>
        <dbReference type="PROSITE" id="PS50931"/>
    </source>
</evidence>
<keyword evidence="4" id="KW-0804">Transcription</keyword>
<accession>A0ABS2HHA4</accession>
<dbReference type="Proteomes" id="UP000809621">
    <property type="component" value="Unassembled WGS sequence"/>
</dbReference>
<proteinExistence type="inferred from homology"/>
<dbReference type="Pfam" id="PF03466">
    <property type="entry name" value="LysR_substrate"/>
    <property type="match status" value="1"/>
</dbReference>
<keyword evidence="2" id="KW-0805">Transcription regulation</keyword>
<dbReference type="InterPro" id="IPR058163">
    <property type="entry name" value="LysR-type_TF_proteobact-type"/>
</dbReference>
<evidence type="ECO:0000313" key="7">
    <source>
        <dbReference type="Proteomes" id="UP000809621"/>
    </source>
</evidence>
<dbReference type="PANTHER" id="PTHR30537:SF3">
    <property type="entry name" value="TRANSCRIPTIONAL REGULATORY PROTEIN"/>
    <property type="match status" value="1"/>
</dbReference>
<dbReference type="InterPro" id="IPR036390">
    <property type="entry name" value="WH_DNA-bd_sf"/>
</dbReference>
<dbReference type="InterPro" id="IPR036388">
    <property type="entry name" value="WH-like_DNA-bd_sf"/>
</dbReference>
<dbReference type="Pfam" id="PF00126">
    <property type="entry name" value="HTH_1"/>
    <property type="match status" value="1"/>
</dbReference>
<comment type="caution">
    <text evidence="6">The sequence shown here is derived from an EMBL/GenBank/DDBJ whole genome shotgun (WGS) entry which is preliminary data.</text>
</comment>
<dbReference type="PANTHER" id="PTHR30537">
    <property type="entry name" value="HTH-TYPE TRANSCRIPTIONAL REGULATOR"/>
    <property type="match status" value="1"/>
</dbReference>
<keyword evidence="3" id="KW-0238">DNA-binding</keyword>
<evidence type="ECO:0000256" key="3">
    <source>
        <dbReference type="ARBA" id="ARBA00023125"/>
    </source>
</evidence>